<feature type="domain" description="SEA" evidence="5">
    <location>
        <begin position="233"/>
        <end position="342"/>
    </location>
</feature>
<dbReference type="PANTHER" id="PTHR48071">
    <property type="entry name" value="SRCR DOMAIN-CONTAINING PROTEIN"/>
    <property type="match status" value="1"/>
</dbReference>
<dbReference type="InterPro" id="IPR036364">
    <property type="entry name" value="SEA_dom_sf"/>
</dbReference>
<proteinExistence type="predicted"/>
<dbReference type="PANTHER" id="PTHR48071:SF18">
    <property type="entry name" value="DELETED IN MALIGNANT BRAIN TUMORS 1 PROTEIN-RELATED"/>
    <property type="match status" value="1"/>
</dbReference>
<feature type="domain" description="SRCR" evidence="6">
    <location>
        <begin position="1304"/>
        <end position="1397"/>
    </location>
</feature>
<keyword evidence="8" id="KW-0675">Receptor</keyword>
<evidence type="ECO:0000313" key="8">
    <source>
        <dbReference type="RefSeq" id="XP_005110340.2"/>
    </source>
</evidence>
<dbReference type="SUPFAM" id="SSF56487">
    <property type="entry name" value="SRCR-like"/>
    <property type="match status" value="5"/>
</dbReference>
<organism evidence="7 8">
    <name type="scientific">Aplysia californica</name>
    <name type="common">California sea hare</name>
    <dbReference type="NCBI Taxonomy" id="6500"/>
    <lineage>
        <taxon>Eukaryota</taxon>
        <taxon>Metazoa</taxon>
        <taxon>Spiralia</taxon>
        <taxon>Lophotrochozoa</taxon>
        <taxon>Mollusca</taxon>
        <taxon>Gastropoda</taxon>
        <taxon>Heterobranchia</taxon>
        <taxon>Euthyneura</taxon>
        <taxon>Tectipleura</taxon>
        <taxon>Aplysiida</taxon>
        <taxon>Aplysioidea</taxon>
        <taxon>Aplysiidae</taxon>
        <taxon>Aplysia</taxon>
    </lineage>
</organism>
<evidence type="ECO:0000259" key="6">
    <source>
        <dbReference type="PROSITE" id="PS50287"/>
    </source>
</evidence>
<feature type="disulfide bond" evidence="2">
    <location>
        <begin position="813"/>
        <end position="823"/>
    </location>
</feature>
<gene>
    <name evidence="8" type="primary">LOC101850759</name>
</gene>
<keyword evidence="4" id="KW-1133">Transmembrane helix</keyword>
<protein>
    <submittedName>
        <fullName evidence="8">Scavenger receptor cysteine-rich domain superfamily protein</fullName>
    </submittedName>
</protein>
<dbReference type="Gene3D" id="3.30.70.960">
    <property type="entry name" value="SEA domain"/>
    <property type="match status" value="1"/>
</dbReference>
<dbReference type="GeneID" id="101850759"/>
<dbReference type="Pfam" id="PF00530">
    <property type="entry name" value="SRCR"/>
    <property type="match status" value="3"/>
</dbReference>
<feature type="transmembrane region" description="Helical" evidence="4">
    <location>
        <begin position="188"/>
        <end position="212"/>
    </location>
</feature>
<dbReference type="PROSITE" id="PS50024">
    <property type="entry name" value="SEA"/>
    <property type="match status" value="1"/>
</dbReference>
<dbReference type="Proteomes" id="UP000694888">
    <property type="component" value="Unplaced"/>
</dbReference>
<feature type="region of interest" description="Disordered" evidence="3">
    <location>
        <begin position="1"/>
        <end position="20"/>
    </location>
</feature>
<feature type="disulfide bond" evidence="2">
    <location>
        <begin position="696"/>
        <end position="706"/>
    </location>
</feature>
<reference evidence="8" key="1">
    <citation type="submission" date="2025-08" db="UniProtKB">
        <authorList>
            <consortium name="RefSeq"/>
        </authorList>
    </citation>
    <scope>IDENTIFICATION</scope>
</reference>
<evidence type="ECO:0000259" key="5">
    <source>
        <dbReference type="PROSITE" id="PS50024"/>
    </source>
</evidence>
<dbReference type="InterPro" id="IPR036772">
    <property type="entry name" value="SRCR-like_dom_sf"/>
</dbReference>
<evidence type="ECO:0000256" key="3">
    <source>
        <dbReference type="SAM" id="MobiDB-lite"/>
    </source>
</evidence>
<feature type="domain" description="SRCR" evidence="6">
    <location>
        <begin position="1089"/>
        <end position="1178"/>
    </location>
</feature>
<evidence type="ECO:0000313" key="7">
    <source>
        <dbReference type="Proteomes" id="UP000694888"/>
    </source>
</evidence>
<feature type="domain" description="SRCR" evidence="6">
    <location>
        <begin position="739"/>
        <end position="845"/>
    </location>
</feature>
<sequence>MESSPRIDQQIPYDNSGELNSIPVQENEAADVVAAMENSPRVDLQNPYENSSELNNTGVYENEAFDNATASEISPRVDLQVQYDNSSELNNIGVHENEAFEADAATGSSPAVDEQTIQIQCEDSSTGNLYNTPDEQETADVVAATESSAPVDSPQTFQIQCDDTNGKKYYSTDEVIPGKSQKVTSTRWLVIAAVAGGAILVVILAIGLSLGLKDSEESPQPVQSSRLQEHPNAEPDFTVSLIVENMTWAAPMSDVNSDVFTSTAHDIEQSVDKYYESSPLADIYNFSMVTQLWPGSVGCNVGIFLKPPSNTSTVELRDMHAQIKAGNGTEVLSRNFLKGAADFWSAQAQLPEDQRLSALNFKTDFFEKVLVNDTEPLNNTVNTTKHMDGEIMLNERDEALMFLTAKWTPVCFSFSWHLWLAQVVCAQLGYSFGNSVSGEYLSSTVVDKISDIHCDNTATALVNCSYITSTRPCPAARILCTNIESSYKLVNITEEGNEDFMEVTRDGVQALLCGPSYPWAAAELSNLYCQEVGFQHGGQSLPVLESDVEDVDKVWRVLLSCGQVATRVNDCVASTWSLDNVTEASPEDSMKKTRRLPSFRGNLTKDEVRVCLVKVACFKPQVTFHGGLANTSGIVMIPNPNTLWERSAVCADGFTDKEAGLVCDTLGFGATGQAYSFNPYPFTEQYLDSSDMAMRCSNDALNASDCLVPLTGRCRSFAVANCNSDEKKVPELSTKLFWDGRTVLIYKNNMWGSICPTMEEPLLGEREATIICNDLGYERGIAQGGHPSYFTTVPYNQLSVFSYIPHVIREVKCGDTAQTLRDCEWKNVSANDGCQNARPAALFCHNASDLAQYEMSGGTEPFFGTVKVTFNGQQGYLAFDHPRLSPVPQIVCRSLGFANGQAADPSEVTLANVKKIWKISVMEDGCSELDIVETCLDKHWSQYQLQEYDEEKDESKLVKVFCNGAVSLGSGYHNRSGPVQINTDYGPWVMARGDITQLVGDIACREIFGSHTFKSLIVPEVVYKKYARCSEVTCTQSDTSLADCVDIRQGEGHCGDSGGILCYEGSPPAAPSSSNQWRFSDKQFLWQNIEVKVLGEWSVVCADNWTDTEAMAFCKYLDPKNTQGFALKKDRKFEKGMWVKSVDCGGQGVESIQDCSLTIYTSDDEKCSSDQEAYAACFKENEVPELGMDVKTSSLQYDAGYITVTRLDKEGYFCPKFHYSDYEANKLCSILPGNFTGGVVLDKALLSRPDQFSSLWAGSLLCPHEPLQIRTCEQDWMNQNMTDHSVSPSPSSCIEPVACFKLNVRLHTPLQNSGVLLVYDGQRWVSVCTDNFIPSYGGKLCQQMGFGCGRMSPGTTLGYSFFTAQFICSRTPDGGCTFVRRNPPYPKCKEHILLNCSNECDNESTN</sequence>
<dbReference type="Pfam" id="PF01390">
    <property type="entry name" value="SEA"/>
    <property type="match status" value="1"/>
</dbReference>
<name>A0ABM0K760_APLCA</name>
<feature type="domain" description="SRCR" evidence="6">
    <location>
        <begin position="853"/>
        <end position="963"/>
    </location>
</feature>
<evidence type="ECO:0000256" key="1">
    <source>
        <dbReference type="ARBA" id="ARBA00023157"/>
    </source>
</evidence>
<feature type="disulfide bond" evidence="2">
    <location>
        <begin position="454"/>
        <end position="464"/>
    </location>
</feature>
<dbReference type="InterPro" id="IPR001190">
    <property type="entry name" value="SRCR"/>
</dbReference>
<dbReference type="PROSITE" id="PS50287">
    <property type="entry name" value="SRCR_2"/>
    <property type="match status" value="6"/>
</dbReference>
<feature type="domain" description="SRCR" evidence="6">
    <location>
        <begin position="622"/>
        <end position="734"/>
    </location>
</feature>
<dbReference type="InterPro" id="IPR000082">
    <property type="entry name" value="SEA_dom"/>
</dbReference>
<evidence type="ECO:0000256" key="2">
    <source>
        <dbReference type="PROSITE-ProRule" id="PRU00196"/>
    </source>
</evidence>
<dbReference type="SMART" id="SM00202">
    <property type="entry name" value="SR"/>
    <property type="match status" value="4"/>
</dbReference>
<dbReference type="Pfam" id="PF15494">
    <property type="entry name" value="SRCR_2"/>
    <property type="match status" value="1"/>
</dbReference>
<dbReference type="RefSeq" id="XP_005110340.2">
    <property type="nucleotide sequence ID" value="XM_005110283.3"/>
</dbReference>
<comment type="caution">
    <text evidence="2">Lacks conserved residue(s) required for the propagation of feature annotation.</text>
</comment>
<evidence type="ECO:0000256" key="4">
    <source>
        <dbReference type="SAM" id="Phobius"/>
    </source>
</evidence>
<keyword evidence="1 2" id="KW-1015">Disulfide bond</keyword>
<accession>A0ABM0K760</accession>
<keyword evidence="7" id="KW-1185">Reference proteome</keyword>
<dbReference type="SUPFAM" id="SSF82671">
    <property type="entry name" value="SEA domain"/>
    <property type="match status" value="1"/>
</dbReference>
<keyword evidence="4" id="KW-0812">Transmembrane</keyword>
<keyword evidence="4" id="KW-0472">Membrane</keyword>
<dbReference type="Gene3D" id="3.10.250.10">
    <property type="entry name" value="SRCR-like domain"/>
    <property type="match status" value="4"/>
</dbReference>
<feature type="domain" description="SRCR" evidence="6">
    <location>
        <begin position="378"/>
        <end position="481"/>
    </location>
</feature>